<evidence type="ECO:0000313" key="5">
    <source>
        <dbReference type="EMBL" id="MFC0541341.1"/>
    </source>
</evidence>
<dbReference type="SMART" id="SM00316">
    <property type="entry name" value="S1"/>
    <property type="match status" value="3"/>
</dbReference>
<dbReference type="Pfam" id="PF00575">
    <property type="entry name" value="S1"/>
    <property type="match status" value="1"/>
</dbReference>
<sequence length="255" mass="27830">MDRTSDEREFLATLIIGDIVEGTVVPDDRREAAVVLDGFPARPLAWVGALDLSWQRRRVLEVGERIIAEVMRVDLDRGVQLSTAATENPELWAFLKARQAGEVLTGTVAAIEPFGVFVALDDGPPHPIYPGVGFVTHPELAWGRIEATTDVVQVGQRVQGEFLVFDTYNGEARLSLKALEPNPFLDLTVGQEFLGRVTKVLPLGVFVAIRDRVEGLVRDLDPMPAVGDEIQVTVVAVDLSKVLLRPTASSGLLDE</sequence>
<evidence type="ECO:0000313" key="6">
    <source>
        <dbReference type="Proteomes" id="UP001589810"/>
    </source>
</evidence>
<dbReference type="SUPFAM" id="SSF50249">
    <property type="entry name" value="Nucleic acid-binding proteins"/>
    <property type="match status" value="3"/>
</dbReference>
<dbReference type="Proteomes" id="UP001589810">
    <property type="component" value="Unassembled WGS sequence"/>
</dbReference>
<gene>
    <name evidence="5" type="ORF">ACFFH7_07590</name>
</gene>
<dbReference type="Gene3D" id="2.40.50.140">
    <property type="entry name" value="Nucleic acid-binding proteins"/>
    <property type="match status" value="2"/>
</dbReference>
<accession>A0ABV6MM22</accession>
<evidence type="ECO:0000256" key="3">
    <source>
        <dbReference type="ARBA" id="ARBA00023274"/>
    </source>
</evidence>
<dbReference type="PANTHER" id="PTHR10724">
    <property type="entry name" value="30S RIBOSOMAL PROTEIN S1"/>
    <property type="match status" value="1"/>
</dbReference>
<dbReference type="EMBL" id="JBHLUD010000002">
    <property type="protein sequence ID" value="MFC0541341.1"/>
    <property type="molecule type" value="Genomic_DNA"/>
</dbReference>
<dbReference type="RefSeq" id="WP_273942660.1">
    <property type="nucleotide sequence ID" value="NZ_CP097263.1"/>
</dbReference>
<evidence type="ECO:0000256" key="1">
    <source>
        <dbReference type="ARBA" id="ARBA00006767"/>
    </source>
</evidence>
<name>A0ABV6MM22_9PSEU</name>
<keyword evidence="3" id="KW-0687">Ribonucleoprotein</keyword>
<keyword evidence="6" id="KW-1185">Reference proteome</keyword>
<dbReference type="PROSITE" id="PS50126">
    <property type="entry name" value="S1"/>
    <property type="match status" value="2"/>
</dbReference>
<feature type="domain" description="S1 motif" evidence="4">
    <location>
        <begin position="101"/>
        <end position="177"/>
    </location>
</feature>
<evidence type="ECO:0000256" key="2">
    <source>
        <dbReference type="ARBA" id="ARBA00022980"/>
    </source>
</evidence>
<organism evidence="5 6">
    <name type="scientific">Kutzneria chonburiensis</name>
    <dbReference type="NCBI Taxonomy" id="1483604"/>
    <lineage>
        <taxon>Bacteria</taxon>
        <taxon>Bacillati</taxon>
        <taxon>Actinomycetota</taxon>
        <taxon>Actinomycetes</taxon>
        <taxon>Pseudonocardiales</taxon>
        <taxon>Pseudonocardiaceae</taxon>
        <taxon>Kutzneria</taxon>
    </lineage>
</organism>
<dbReference type="PANTHER" id="PTHR10724:SF7">
    <property type="entry name" value="SMALL RIBOSOMAL SUBUNIT PROTEIN BS1C"/>
    <property type="match status" value="1"/>
</dbReference>
<feature type="domain" description="S1 motif" evidence="4">
    <location>
        <begin position="190"/>
        <end position="217"/>
    </location>
</feature>
<dbReference type="InterPro" id="IPR003029">
    <property type="entry name" value="S1_domain"/>
</dbReference>
<evidence type="ECO:0000259" key="4">
    <source>
        <dbReference type="PROSITE" id="PS50126"/>
    </source>
</evidence>
<dbReference type="InterPro" id="IPR012340">
    <property type="entry name" value="NA-bd_OB-fold"/>
</dbReference>
<dbReference type="InterPro" id="IPR050437">
    <property type="entry name" value="Ribos_protein_bS1-like"/>
</dbReference>
<keyword evidence="2" id="KW-0689">Ribosomal protein</keyword>
<protein>
    <submittedName>
        <fullName evidence="5">S1 RNA-binding domain-containing protein</fullName>
    </submittedName>
</protein>
<comment type="similarity">
    <text evidence="1">Belongs to the bacterial ribosomal protein bS1 family.</text>
</comment>
<reference evidence="5 6" key="1">
    <citation type="submission" date="2024-09" db="EMBL/GenBank/DDBJ databases">
        <authorList>
            <person name="Sun Q."/>
            <person name="Mori K."/>
        </authorList>
    </citation>
    <scope>NUCLEOTIDE SEQUENCE [LARGE SCALE GENOMIC DNA]</scope>
    <source>
        <strain evidence="5 6">TBRC 1432</strain>
    </source>
</reference>
<proteinExistence type="inferred from homology"/>
<comment type="caution">
    <text evidence="5">The sequence shown here is derived from an EMBL/GenBank/DDBJ whole genome shotgun (WGS) entry which is preliminary data.</text>
</comment>